<keyword evidence="1" id="KW-0732">Signal</keyword>
<dbReference type="Gene3D" id="1.10.4030.10">
    <property type="entry name" value="Porin chaperone SurA, peptide-binding domain"/>
    <property type="match status" value="1"/>
</dbReference>
<accession>A0A7C2ZIH3</accession>
<protein>
    <submittedName>
        <fullName evidence="4">Peptidylprolyl isomerase</fullName>
    </submittedName>
</protein>
<evidence type="ECO:0000256" key="2">
    <source>
        <dbReference type="ARBA" id="ARBA00023110"/>
    </source>
</evidence>
<comment type="caution">
    <text evidence="4">The sequence shown here is derived from an EMBL/GenBank/DDBJ whole genome shotgun (WGS) entry which is preliminary data.</text>
</comment>
<dbReference type="EMBL" id="DSFP01000033">
    <property type="protein sequence ID" value="HEW45752.1"/>
    <property type="molecule type" value="Genomic_DNA"/>
</dbReference>
<evidence type="ECO:0000259" key="3">
    <source>
        <dbReference type="Pfam" id="PF09312"/>
    </source>
</evidence>
<feature type="domain" description="SurA N-terminal" evidence="3">
    <location>
        <begin position="55"/>
        <end position="127"/>
    </location>
</feature>
<keyword evidence="4" id="KW-0413">Isomerase</keyword>
<sequence length="280" mass="31680">MVSGGFKKALCGVLLWTAISFSAVLVDRVVASVNSEPILESDVKMGMLFYEGLTKKQVVDKLVEHMLLYQFLVGRGLQVPQELIDGTIQNIAKANGTDLEGLARELAKENLTIQDLRRFLEKELLATQGLIAFLGREIKVSDMEVELEKLKKGDIKILKNIELLVVDKKDADKLKNVFSPSKTLESMAKEMGLSLEKLKVSKGDLVEALDREVWRAKAGEIVMAEDKDHIYIARVISEENTSQDKDTEEIKQEILLRKIEQRKQELIERLRKNSFVKVLQ</sequence>
<dbReference type="InterPro" id="IPR015391">
    <property type="entry name" value="SurA_N"/>
</dbReference>
<dbReference type="PANTHER" id="PTHR47637:SF1">
    <property type="entry name" value="CHAPERONE SURA"/>
    <property type="match status" value="1"/>
</dbReference>
<proteinExistence type="predicted"/>
<dbReference type="Pfam" id="PF09312">
    <property type="entry name" value="SurA_N"/>
    <property type="match status" value="1"/>
</dbReference>
<reference evidence="4" key="1">
    <citation type="journal article" date="2020" name="mSystems">
        <title>Genome- and Community-Level Interaction Insights into Carbon Utilization and Element Cycling Functions of Hydrothermarchaeota in Hydrothermal Sediment.</title>
        <authorList>
            <person name="Zhou Z."/>
            <person name="Liu Y."/>
            <person name="Xu W."/>
            <person name="Pan J."/>
            <person name="Luo Z.H."/>
            <person name="Li M."/>
        </authorList>
    </citation>
    <scope>NUCLEOTIDE SEQUENCE [LARGE SCALE GENOMIC DNA]</scope>
    <source>
        <strain evidence="4">SpSt-132</strain>
    </source>
</reference>
<organism evidence="4">
    <name type="scientific">Hydrogenobacter sp</name>
    <dbReference type="NCBI Taxonomy" id="2152829"/>
    <lineage>
        <taxon>Bacteria</taxon>
        <taxon>Pseudomonadati</taxon>
        <taxon>Aquificota</taxon>
        <taxon>Aquificia</taxon>
        <taxon>Aquificales</taxon>
        <taxon>Aquificaceae</taxon>
        <taxon>Hydrogenobacter</taxon>
    </lineage>
</organism>
<name>A0A7C2ZIH3_9AQUI</name>
<keyword evidence="2" id="KW-0697">Rotamase</keyword>
<dbReference type="AlphaFoldDB" id="A0A7C2ZIH3"/>
<dbReference type="InterPro" id="IPR050280">
    <property type="entry name" value="OMP_Chaperone_SurA"/>
</dbReference>
<dbReference type="GO" id="GO:0003755">
    <property type="term" value="F:peptidyl-prolyl cis-trans isomerase activity"/>
    <property type="evidence" value="ECO:0007669"/>
    <property type="project" value="UniProtKB-KW"/>
</dbReference>
<dbReference type="InterPro" id="IPR027304">
    <property type="entry name" value="Trigger_fact/SurA_dom_sf"/>
</dbReference>
<evidence type="ECO:0000256" key="1">
    <source>
        <dbReference type="ARBA" id="ARBA00022729"/>
    </source>
</evidence>
<dbReference type="PANTHER" id="PTHR47637">
    <property type="entry name" value="CHAPERONE SURA"/>
    <property type="match status" value="1"/>
</dbReference>
<evidence type="ECO:0000313" key="4">
    <source>
        <dbReference type="EMBL" id="HEW45752.1"/>
    </source>
</evidence>
<gene>
    <name evidence="4" type="ORF">ENO47_03665</name>
</gene>
<dbReference type="SUPFAM" id="SSF109998">
    <property type="entry name" value="Triger factor/SurA peptide-binding domain-like"/>
    <property type="match status" value="1"/>
</dbReference>